<dbReference type="GeneID" id="34557908"/>
<name>A0A1G4BEQ7_9PEZI</name>
<feature type="compositionally biased region" description="Basic residues" evidence="1">
    <location>
        <begin position="440"/>
        <end position="451"/>
    </location>
</feature>
<feature type="compositionally biased region" description="Acidic residues" evidence="1">
    <location>
        <begin position="55"/>
        <end position="68"/>
    </location>
</feature>
<dbReference type="AlphaFoldDB" id="A0A1G4BEQ7"/>
<dbReference type="EMBL" id="MJBS01000032">
    <property type="protein sequence ID" value="OHE99850.1"/>
    <property type="molecule type" value="Genomic_DNA"/>
</dbReference>
<organism evidence="2 3">
    <name type="scientific">Colletotrichum orchidophilum</name>
    <dbReference type="NCBI Taxonomy" id="1209926"/>
    <lineage>
        <taxon>Eukaryota</taxon>
        <taxon>Fungi</taxon>
        <taxon>Dikarya</taxon>
        <taxon>Ascomycota</taxon>
        <taxon>Pezizomycotina</taxon>
        <taxon>Sordariomycetes</taxon>
        <taxon>Hypocreomycetidae</taxon>
        <taxon>Glomerellales</taxon>
        <taxon>Glomerellaceae</taxon>
        <taxon>Colletotrichum</taxon>
    </lineage>
</organism>
<feature type="compositionally biased region" description="Polar residues" evidence="1">
    <location>
        <begin position="291"/>
        <end position="306"/>
    </location>
</feature>
<dbReference type="RefSeq" id="XP_022476995.1">
    <property type="nucleotide sequence ID" value="XM_022616398.1"/>
</dbReference>
<dbReference type="OrthoDB" id="4851015at2759"/>
<accession>A0A1G4BEQ7</accession>
<proteinExistence type="predicted"/>
<feature type="region of interest" description="Disordered" evidence="1">
    <location>
        <begin position="253"/>
        <end position="540"/>
    </location>
</feature>
<evidence type="ECO:0000313" key="2">
    <source>
        <dbReference type="EMBL" id="OHE99850.1"/>
    </source>
</evidence>
<feature type="compositionally biased region" description="Polar residues" evidence="1">
    <location>
        <begin position="72"/>
        <end position="108"/>
    </location>
</feature>
<feature type="compositionally biased region" description="Basic and acidic residues" evidence="1">
    <location>
        <begin position="349"/>
        <end position="368"/>
    </location>
</feature>
<feature type="region of interest" description="Disordered" evidence="1">
    <location>
        <begin position="32"/>
        <end position="175"/>
    </location>
</feature>
<evidence type="ECO:0000256" key="1">
    <source>
        <dbReference type="SAM" id="MobiDB-lite"/>
    </source>
</evidence>
<evidence type="ECO:0000313" key="3">
    <source>
        <dbReference type="Proteomes" id="UP000176998"/>
    </source>
</evidence>
<feature type="compositionally biased region" description="Basic and acidic residues" evidence="1">
    <location>
        <begin position="484"/>
        <end position="494"/>
    </location>
</feature>
<sequence length="540" mass="58384">MASSSSVAPEAEMLPSSFQESAFPVGRTGLSASAGKILGRGPVRDLPSSVKGASEDEIETASDSEVPVEIDLTSSSKNTSPAESTPPTELTSSAGNSSPVSSTLSAKNTPPSTPPTKIKIKLKGTPPAQTQPSTKPSPGKLPLQISPQSSTGDDRPRTSSDEHVRALSTRVDMGQDLTYSTTVNFIGWQHRVEGQIKDLKDQANKTERKSKTRLDKLEGEQEKLEEVQDVRESRSSRIERRVATVEELLGIQRPRTPGLYPPGDPAYFGGPESPSRLPGAWGPRSSRSSRTGSQVPLPSIETSNVIKSIAPPTGGRSAILGPRDPAYLSPSKVSRKRKYADMESDDDGYEKRGAKQAKKAETQTIEKKPAKKAPAKKQRHEDKDDVEAKKAIKSAETTHKTMTTPQKPQKRKADEEPEEPEENGEEARKQNREEEDSQPRRRSIKKVKTAKKSSAAPKKPIATAEKHEVAAVKQSKITDTYHSSQHDTGNKDGIQEEQAGLKSETGAMATPIKSAPKPEPQPSTKPAPAGTRTGLRSQRK</sequence>
<feature type="compositionally biased region" description="Basic and acidic residues" evidence="1">
    <location>
        <begin position="152"/>
        <end position="165"/>
    </location>
</feature>
<reference evidence="2 3" key="1">
    <citation type="submission" date="2016-09" db="EMBL/GenBank/DDBJ databases">
        <authorList>
            <person name="Capua I."/>
            <person name="De Benedictis P."/>
            <person name="Joannis T."/>
            <person name="Lombin L.H."/>
            <person name="Cattoli G."/>
        </authorList>
    </citation>
    <scope>NUCLEOTIDE SEQUENCE [LARGE SCALE GENOMIC DNA]</scope>
    <source>
        <strain evidence="2 3">IMI 309357</strain>
    </source>
</reference>
<feature type="compositionally biased region" description="Basic residues" evidence="1">
    <location>
        <begin position="369"/>
        <end position="378"/>
    </location>
</feature>
<protein>
    <submittedName>
        <fullName evidence="2">Uncharacterized protein</fullName>
    </submittedName>
</protein>
<feature type="region of interest" description="Disordered" evidence="1">
    <location>
        <begin position="197"/>
        <end position="217"/>
    </location>
</feature>
<comment type="caution">
    <text evidence="2">The sequence shown here is derived from an EMBL/GenBank/DDBJ whole genome shotgun (WGS) entry which is preliminary data.</text>
</comment>
<feature type="compositionally biased region" description="Acidic residues" evidence="1">
    <location>
        <begin position="415"/>
        <end position="424"/>
    </location>
</feature>
<dbReference type="Proteomes" id="UP000176998">
    <property type="component" value="Unassembled WGS sequence"/>
</dbReference>
<gene>
    <name evidence="2" type="ORF">CORC01_04751</name>
</gene>
<feature type="compositionally biased region" description="Basic and acidic residues" evidence="1">
    <location>
        <begin position="379"/>
        <end position="390"/>
    </location>
</feature>
<feature type="compositionally biased region" description="Low complexity" evidence="1">
    <location>
        <begin position="452"/>
        <end position="463"/>
    </location>
</feature>
<keyword evidence="3" id="KW-1185">Reference proteome</keyword>